<dbReference type="AlphaFoldDB" id="X0ZJN4"/>
<name>X0ZJN4_9ZZZZ</name>
<proteinExistence type="predicted"/>
<reference evidence="1" key="1">
    <citation type="journal article" date="2014" name="Front. Microbiol.">
        <title>High frequency of phylogenetically diverse reductive dehalogenase-homologous genes in deep subseafloor sedimentary metagenomes.</title>
        <authorList>
            <person name="Kawai M."/>
            <person name="Futagami T."/>
            <person name="Toyoda A."/>
            <person name="Takaki Y."/>
            <person name="Nishi S."/>
            <person name="Hori S."/>
            <person name="Arai W."/>
            <person name="Tsubouchi T."/>
            <person name="Morono Y."/>
            <person name="Uchiyama I."/>
            <person name="Ito T."/>
            <person name="Fujiyama A."/>
            <person name="Inagaki F."/>
            <person name="Takami H."/>
        </authorList>
    </citation>
    <scope>NUCLEOTIDE SEQUENCE</scope>
    <source>
        <strain evidence="1">Expedition CK06-06</strain>
    </source>
</reference>
<evidence type="ECO:0000313" key="1">
    <source>
        <dbReference type="EMBL" id="GAG58322.1"/>
    </source>
</evidence>
<sequence>MNKELKYLKKIIEKNYWKNKQQLYISPTCIFDKKRDYHADITLTDETGKEYGTFLFEIMTLDCFVDYDYQGGVKFYMKKQKWNEIDLINKASYTPFYMDRVFTLKKFGNITEQDIYNCTDYLVHKILDIFLIFNIKVKIQYEKKKRKKK</sequence>
<dbReference type="EMBL" id="BART01006133">
    <property type="protein sequence ID" value="GAG58322.1"/>
    <property type="molecule type" value="Genomic_DNA"/>
</dbReference>
<protein>
    <submittedName>
        <fullName evidence="1">Uncharacterized protein</fullName>
    </submittedName>
</protein>
<organism evidence="1">
    <name type="scientific">marine sediment metagenome</name>
    <dbReference type="NCBI Taxonomy" id="412755"/>
    <lineage>
        <taxon>unclassified sequences</taxon>
        <taxon>metagenomes</taxon>
        <taxon>ecological metagenomes</taxon>
    </lineage>
</organism>
<gene>
    <name evidence="1" type="ORF">S01H4_13961</name>
</gene>
<comment type="caution">
    <text evidence="1">The sequence shown here is derived from an EMBL/GenBank/DDBJ whole genome shotgun (WGS) entry which is preliminary data.</text>
</comment>
<accession>X0ZJN4</accession>